<dbReference type="PANTHER" id="PTHR33146:SF26">
    <property type="entry name" value="ENDONUCLEASE 4"/>
    <property type="match status" value="1"/>
</dbReference>
<keyword evidence="2" id="KW-0479">Metal-binding</keyword>
<reference evidence="7 8" key="1">
    <citation type="submission" date="2019-12" db="EMBL/GenBank/DDBJ databases">
        <authorList>
            <person name="Xu J."/>
        </authorList>
    </citation>
    <scope>NUCLEOTIDE SEQUENCE [LARGE SCALE GENOMIC DNA]</scope>
    <source>
        <strain evidence="7 8">HX-5-24</strain>
    </source>
</reference>
<evidence type="ECO:0000256" key="6">
    <source>
        <dbReference type="ARBA" id="ARBA00023180"/>
    </source>
</evidence>
<name>A0A7C9LJ95_9GAMM</name>
<gene>
    <name evidence="7" type="ORF">GN331_00295</name>
</gene>
<evidence type="ECO:0000313" key="7">
    <source>
        <dbReference type="EMBL" id="MUV12644.1"/>
    </source>
</evidence>
<dbReference type="Gene3D" id="1.10.575.10">
    <property type="entry name" value="P1 Nuclease"/>
    <property type="match status" value="1"/>
</dbReference>
<keyword evidence="1" id="KW-0540">Nuclease</keyword>
<dbReference type="CDD" id="cd11010">
    <property type="entry name" value="S1-P1_nuclease"/>
    <property type="match status" value="1"/>
</dbReference>
<dbReference type="PANTHER" id="PTHR33146">
    <property type="entry name" value="ENDONUCLEASE 4"/>
    <property type="match status" value="1"/>
</dbReference>
<dbReference type="Pfam" id="PF02265">
    <property type="entry name" value="S1-P1_nuclease"/>
    <property type="match status" value="1"/>
</dbReference>
<sequence>MATISMSLPKFCTAERNTLRPMRPKPLMPTLIAISTPGTGWGAGEGCGRGGPRPGKPGILREPSATATLMSRLPHALAPLALFVGALITAPQAQAWSALGHQMVGELAQRHVQPATQAQIDALLAGEKDPTLAGVATWADDLRNSDSERFRATSRWHYINTTDGTCDFDLARDCPDGQCVVAAIEKQRQILADRTQPMEARRDALKFIVHFVGDVHQPMHASNHPDKGGNEYQISLSTKLEPEAYAKKNYVDGVMGTNLHSIWDYYILGEVGVEKPGHPGLGLKGYADRLDALPWPPESGAVSPPMAWAGESCRLVDGRSLYPSGHKLDRTYLDTMRPLAEQRVRQAAWRLAKLLDDTLGAPAP</sequence>
<evidence type="ECO:0000256" key="5">
    <source>
        <dbReference type="ARBA" id="ARBA00023157"/>
    </source>
</evidence>
<organism evidence="7 8">
    <name type="scientific">Noviluteimonas gilva</name>
    <dbReference type="NCBI Taxonomy" id="2682097"/>
    <lineage>
        <taxon>Bacteria</taxon>
        <taxon>Pseudomonadati</taxon>
        <taxon>Pseudomonadota</taxon>
        <taxon>Gammaproteobacteria</taxon>
        <taxon>Lysobacterales</taxon>
        <taxon>Lysobacteraceae</taxon>
        <taxon>Noviluteimonas</taxon>
    </lineage>
</organism>
<dbReference type="GO" id="GO:0003676">
    <property type="term" value="F:nucleic acid binding"/>
    <property type="evidence" value="ECO:0007669"/>
    <property type="project" value="InterPro"/>
</dbReference>
<evidence type="ECO:0000313" key="8">
    <source>
        <dbReference type="Proteomes" id="UP000479692"/>
    </source>
</evidence>
<keyword evidence="5" id="KW-1015">Disulfide bond</keyword>
<dbReference type="GO" id="GO:0016788">
    <property type="term" value="F:hydrolase activity, acting on ester bonds"/>
    <property type="evidence" value="ECO:0007669"/>
    <property type="project" value="InterPro"/>
</dbReference>
<evidence type="ECO:0000256" key="4">
    <source>
        <dbReference type="ARBA" id="ARBA00022801"/>
    </source>
</evidence>
<dbReference type="Proteomes" id="UP000479692">
    <property type="component" value="Unassembled WGS sequence"/>
</dbReference>
<accession>A0A7C9LJ95</accession>
<dbReference type="GO" id="GO:0006308">
    <property type="term" value="P:DNA catabolic process"/>
    <property type="evidence" value="ECO:0007669"/>
    <property type="project" value="InterPro"/>
</dbReference>
<evidence type="ECO:0000256" key="3">
    <source>
        <dbReference type="ARBA" id="ARBA00022759"/>
    </source>
</evidence>
<dbReference type="SUPFAM" id="SSF48537">
    <property type="entry name" value="Phospholipase C/P1 nuclease"/>
    <property type="match status" value="1"/>
</dbReference>
<keyword evidence="6" id="KW-0325">Glycoprotein</keyword>
<keyword evidence="8" id="KW-1185">Reference proteome</keyword>
<evidence type="ECO:0000256" key="2">
    <source>
        <dbReference type="ARBA" id="ARBA00022723"/>
    </source>
</evidence>
<dbReference type="AlphaFoldDB" id="A0A7C9LJ95"/>
<dbReference type="GO" id="GO:0004519">
    <property type="term" value="F:endonuclease activity"/>
    <property type="evidence" value="ECO:0007669"/>
    <property type="project" value="UniProtKB-KW"/>
</dbReference>
<keyword evidence="3 7" id="KW-0255">Endonuclease</keyword>
<dbReference type="InterPro" id="IPR003154">
    <property type="entry name" value="S1/P1nuclease"/>
</dbReference>
<dbReference type="GO" id="GO:0046872">
    <property type="term" value="F:metal ion binding"/>
    <property type="evidence" value="ECO:0007669"/>
    <property type="project" value="UniProtKB-KW"/>
</dbReference>
<dbReference type="EMBL" id="WOXT01000001">
    <property type="protein sequence ID" value="MUV12644.1"/>
    <property type="molecule type" value="Genomic_DNA"/>
</dbReference>
<protein>
    <submittedName>
        <fullName evidence="7">Endonuclease</fullName>
    </submittedName>
</protein>
<comment type="caution">
    <text evidence="7">The sequence shown here is derived from an EMBL/GenBank/DDBJ whole genome shotgun (WGS) entry which is preliminary data.</text>
</comment>
<evidence type="ECO:0000256" key="1">
    <source>
        <dbReference type="ARBA" id="ARBA00022722"/>
    </source>
</evidence>
<proteinExistence type="predicted"/>
<keyword evidence="4" id="KW-0378">Hydrolase</keyword>
<dbReference type="InterPro" id="IPR008947">
    <property type="entry name" value="PLipase_C/P1_nuclease_dom_sf"/>
</dbReference>